<gene>
    <name evidence="2" type="ORF">NOO_LOCUS4475</name>
</gene>
<accession>A0A182E8W9</accession>
<dbReference type="OrthoDB" id="10608927at2759"/>
<reference evidence="4" key="1">
    <citation type="submission" date="2016-06" db="UniProtKB">
        <authorList>
            <consortium name="WormBaseParasite"/>
        </authorList>
    </citation>
    <scope>IDENTIFICATION</scope>
</reference>
<dbReference type="AlphaFoldDB" id="A0A182E8W9"/>
<name>A0A182E8W9_ONCOC</name>
<feature type="region of interest" description="Disordered" evidence="1">
    <location>
        <begin position="253"/>
        <end position="281"/>
    </location>
</feature>
<protein>
    <submittedName>
        <fullName evidence="4">Activating transcription factor 7-interacting protein 1</fullName>
    </submittedName>
</protein>
<proteinExistence type="predicted"/>
<dbReference type="Proteomes" id="UP000271087">
    <property type="component" value="Unassembled WGS sequence"/>
</dbReference>
<evidence type="ECO:0000313" key="2">
    <source>
        <dbReference type="EMBL" id="VDK73176.1"/>
    </source>
</evidence>
<evidence type="ECO:0000256" key="1">
    <source>
        <dbReference type="SAM" id="MobiDB-lite"/>
    </source>
</evidence>
<reference evidence="2 3" key="2">
    <citation type="submission" date="2018-08" db="EMBL/GenBank/DDBJ databases">
        <authorList>
            <person name="Laetsch R D."/>
            <person name="Stevens L."/>
            <person name="Kumar S."/>
            <person name="Blaxter L. M."/>
        </authorList>
    </citation>
    <scope>NUCLEOTIDE SEQUENCE [LARGE SCALE GENOMIC DNA]</scope>
</reference>
<dbReference type="EMBL" id="UYRW01001015">
    <property type="protein sequence ID" value="VDK73176.1"/>
    <property type="molecule type" value="Genomic_DNA"/>
</dbReference>
<evidence type="ECO:0000313" key="4">
    <source>
        <dbReference type="WBParaSite" id="nOo.2.0.1.t04475-RA"/>
    </source>
</evidence>
<sequence>MDDNLSEEPVQTKKFKRRFKFMSVKAVIGNESNTANLDENGITTPEMATITEANLLEIPPESDTVSKTYGQENSREASNVILPNKRAITNVPSNSSFSKINSESLFCEVPPRETLSKSFSNEISSKTSIGNISDSSSCAIESDESLTQSSAQILPAETTNTLLQKTESKTADTAPINITEAQTSLTAQEEISDAFPSPIQDKTNEAIISKDNTQNLVARTTASAVATQPVITAGYVNEGQVLQEVQMQHSLPAPISESSKKQTSLSVPAQAASQTSKSDAAQTHTVVSESLGNLASVPVKNCIISTVSDASIEIHPINEVGFF</sequence>
<keyword evidence="3" id="KW-1185">Reference proteome</keyword>
<feature type="compositionally biased region" description="Polar residues" evidence="1">
    <location>
        <begin position="261"/>
        <end position="281"/>
    </location>
</feature>
<organism evidence="4">
    <name type="scientific">Onchocerca ochengi</name>
    <name type="common">Filarial nematode worm</name>
    <dbReference type="NCBI Taxonomy" id="42157"/>
    <lineage>
        <taxon>Eukaryota</taxon>
        <taxon>Metazoa</taxon>
        <taxon>Ecdysozoa</taxon>
        <taxon>Nematoda</taxon>
        <taxon>Chromadorea</taxon>
        <taxon>Rhabditida</taxon>
        <taxon>Spirurina</taxon>
        <taxon>Spiruromorpha</taxon>
        <taxon>Filarioidea</taxon>
        <taxon>Onchocercidae</taxon>
        <taxon>Onchocerca</taxon>
    </lineage>
</organism>
<dbReference type="WBParaSite" id="nOo.2.0.1.t04475-RA">
    <property type="protein sequence ID" value="nOo.2.0.1.t04475-RA"/>
    <property type="gene ID" value="nOo.2.0.1.g04475"/>
</dbReference>
<evidence type="ECO:0000313" key="3">
    <source>
        <dbReference type="Proteomes" id="UP000271087"/>
    </source>
</evidence>